<accession>A0A1G1VAK2</accession>
<evidence type="ECO:0000256" key="12">
    <source>
        <dbReference type="ARBA" id="ARBA00047398"/>
    </source>
</evidence>
<feature type="binding site" evidence="13">
    <location>
        <position position="27"/>
    </location>
    <ligand>
        <name>Zn(2+)</name>
        <dbReference type="ChEBI" id="CHEBI:29105"/>
    </ligand>
</feature>
<comment type="subunit">
    <text evidence="3 13">Monomer.</text>
</comment>
<keyword evidence="6 13" id="KW-0479">Metal-binding</keyword>
<comment type="catalytic activity">
    <reaction evidence="12 13">
        <text>tRNA(Cys) + L-cysteine + ATP = L-cysteinyl-tRNA(Cys) + AMP + diphosphate</text>
        <dbReference type="Rhea" id="RHEA:17773"/>
        <dbReference type="Rhea" id="RHEA-COMP:9661"/>
        <dbReference type="Rhea" id="RHEA-COMP:9679"/>
        <dbReference type="ChEBI" id="CHEBI:30616"/>
        <dbReference type="ChEBI" id="CHEBI:33019"/>
        <dbReference type="ChEBI" id="CHEBI:35235"/>
        <dbReference type="ChEBI" id="CHEBI:78442"/>
        <dbReference type="ChEBI" id="CHEBI:78517"/>
        <dbReference type="ChEBI" id="CHEBI:456215"/>
        <dbReference type="EC" id="6.1.1.16"/>
    </reaction>
</comment>
<dbReference type="Pfam" id="PF01406">
    <property type="entry name" value="tRNA-synt_1e"/>
    <property type="match status" value="1"/>
</dbReference>
<keyword evidence="5 13" id="KW-0436">Ligase</keyword>
<evidence type="ECO:0000256" key="3">
    <source>
        <dbReference type="ARBA" id="ARBA00011245"/>
    </source>
</evidence>
<dbReference type="GO" id="GO:0005829">
    <property type="term" value="C:cytosol"/>
    <property type="evidence" value="ECO:0007669"/>
    <property type="project" value="TreeGrafter"/>
</dbReference>
<evidence type="ECO:0000256" key="8">
    <source>
        <dbReference type="ARBA" id="ARBA00022833"/>
    </source>
</evidence>
<dbReference type="InterPro" id="IPR009080">
    <property type="entry name" value="tRNAsynth_Ia_anticodon-bd"/>
</dbReference>
<dbReference type="GO" id="GO:0006423">
    <property type="term" value="P:cysteinyl-tRNA aminoacylation"/>
    <property type="evidence" value="ECO:0007669"/>
    <property type="project" value="UniProtKB-UniRule"/>
</dbReference>
<dbReference type="EC" id="6.1.1.16" evidence="13"/>
<dbReference type="PRINTS" id="PR00983">
    <property type="entry name" value="TRNASYNTHCYS"/>
</dbReference>
<dbReference type="FunFam" id="3.40.50.620:FF:000130">
    <property type="entry name" value="Cysteine--tRNA ligase"/>
    <property type="match status" value="1"/>
</dbReference>
<dbReference type="Gene3D" id="1.20.120.640">
    <property type="entry name" value="Anticodon-binding domain of a subclass of class I aminoacyl-tRNA synthetases"/>
    <property type="match status" value="1"/>
</dbReference>
<dbReference type="Gene3D" id="3.40.50.620">
    <property type="entry name" value="HUPs"/>
    <property type="match status" value="1"/>
</dbReference>
<keyword evidence="4 13" id="KW-0963">Cytoplasm</keyword>
<sequence length="445" mass="51222">MRIYNSLTRKTDIFKPINPPKVGMYTCGPTVHDYQHIGNFRTMILSDFLYRTLVANNYQVKSVRNITDIDDKIIKKAKEKNLPIEIFTKEYTQAFIEDLGKLNILPTSISPKATKYIEQMIKYIEELVKKGLAYVERDGSVYFDISKFPCYGKLSDLNGRTLKTGTRILSDEYSKDDAQDFALWKAAAQDEVGWSSPWGKGRPGWHIECSVMSQQHLGDTFDIHVGGIDLLFPHHENEIAQSEGKTGKPFVKYFIHGEHLLVNGTKMSKSLNNFYTLKDLVGKGFDPLAFRYLVLTAHYRDKLNFTWESLTAAQNALENLREKIRGWKHAGNGLCGYYHEFIEAVNNDLNTPQAVAVMWKMVKAKKPVSAKAATLLQMDQILGLNIEKYLDRKLNIPPEIQELIRQRDVARKNKNFRLADQFRIKIQKQGYRVTDLEDKTRVVKR</sequence>
<evidence type="ECO:0000256" key="7">
    <source>
        <dbReference type="ARBA" id="ARBA00022741"/>
    </source>
</evidence>
<evidence type="ECO:0000313" key="15">
    <source>
        <dbReference type="EMBL" id="OGY12478.1"/>
    </source>
</evidence>
<keyword evidence="8 13" id="KW-0862">Zinc</keyword>
<feature type="binding site" evidence="13">
    <location>
        <position position="234"/>
    </location>
    <ligand>
        <name>Zn(2+)</name>
        <dbReference type="ChEBI" id="CHEBI:29105"/>
    </ligand>
</feature>
<dbReference type="HAMAP" id="MF_00041">
    <property type="entry name" value="Cys_tRNA_synth"/>
    <property type="match status" value="1"/>
</dbReference>
<dbReference type="InterPro" id="IPR024909">
    <property type="entry name" value="Cys-tRNA/MSH_ligase"/>
</dbReference>
<dbReference type="Proteomes" id="UP000178659">
    <property type="component" value="Unassembled WGS sequence"/>
</dbReference>
<evidence type="ECO:0000256" key="5">
    <source>
        <dbReference type="ARBA" id="ARBA00022598"/>
    </source>
</evidence>
<evidence type="ECO:0000256" key="2">
    <source>
        <dbReference type="ARBA" id="ARBA00005594"/>
    </source>
</evidence>
<gene>
    <name evidence="13" type="primary">cysS</name>
    <name evidence="15" type="ORF">A3A77_00685</name>
</gene>
<comment type="subcellular location">
    <subcellularLocation>
        <location evidence="1 13">Cytoplasm</location>
    </subcellularLocation>
</comment>
<feature type="binding site" evidence="13">
    <location>
        <position position="269"/>
    </location>
    <ligand>
        <name>ATP</name>
        <dbReference type="ChEBI" id="CHEBI:30616"/>
    </ligand>
</feature>
<evidence type="ECO:0000256" key="9">
    <source>
        <dbReference type="ARBA" id="ARBA00022840"/>
    </source>
</evidence>
<proteinExistence type="inferred from homology"/>
<dbReference type="SMART" id="SM00840">
    <property type="entry name" value="DALR_2"/>
    <property type="match status" value="1"/>
</dbReference>
<feature type="short sequence motif" description="'KMSKS' region" evidence="13">
    <location>
        <begin position="266"/>
        <end position="270"/>
    </location>
</feature>
<evidence type="ECO:0000256" key="11">
    <source>
        <dbReference type="ARBA" id="ARBA00023146"/>
    </source>
</evidence>
<dbReference type="AlphaFoldDB" id="A0A1G1VAK2"/>
<dbReference type="CDD" id="cd00672">
    <property type="entry name" value="CysRS_core"/>
    <property type="match status" value="1"/>
</dbReference>
<dbReference type="EMBL" id="MHCC01000027">
    <property type="protein sequence ID" value="OGY12478.1"/>
    <property type="molecule type" value="Genomic_DNA"/>
</dbReference>
<dbReference type="GO" id="GO:0008270">
    <property type="term" value="F:zinc ion binding"/>
    <property type="evidence" value="ECO:0007669"/>
    <property type="project" value="UniProtKB-UniRule"/>
</dbReference>
<protein>
    <recommendedName>
        <fullName evidence="13">Cysteine--tRNA ligase</fullName>
        <ecNumber evidence="13">6.1.1.16</ecNumber>
    </recommendedName>
    <alternativeName>
        <fullName evidence="13">Cysteinyl-tRNA synthetase</fullName>
        <shortName evidence="13">CysRS</shortName>
    </alternativeName>
</protein>
<keyword evidence="7 13" id="KW-0547">Nucleotide-binding</keyword>
<dbReference type="InterPro" id="IPR015803">
    <property type="entry name" value="Cys-tRNA-ligase"/>
</dbReference>
<dbReference type="PANTHER" id="PTHR10890">
    <property type="entry name" value="CYSTEINYL-TRNA SYNTHETASE"/>
    <property type="match status" value="1"/>
</dbReference>
<evidence type="ECO:0000259" key="14">
    <source>
        <dbReference type="SMART" id="SM00840"/>
    </source>
</evidence>
<comment type="cofactor">
    <cofactor evidence="13">
        <name>Zn(2+)</name>
        <dbReference type="ChEBI" id="CHEBI:29105"/>
    </cofactor>
    <text evidence="13">Binds 1 zinc ion per subunit.</text>
</comment>
<name>A0A1G1VAK2_9BACT</name>
<evidence type="ECO:0000256" key="10">
    <source>
        <dbReference type="ARBA" id="ARBA00022917"/>
    </source>
</evidence>
<feature type="short sequence motif" description="'HIGH' region" evidence="13">
    <location>
        <begin position="29"/>
        <end position="39"/>
    </location>
</feature>
<evidence type="ECO:0000313" key="16">
    <source>
        <dbReference type="Proteomes" id="UP000178659"/>
    </source>
</evidence>
<dbReference type="Pfam" id="PF09190">
    <property type="entry name" value="DALR_2"/>
    <property type="match status" value="1"/>
</dbReference>
<dbReference type="GO" id="GO:0005524">
    <property type="term" value="F:ATP binding"/>
    <property type="evidence" value="ECO:0007669"/>
    <property type="project" value="UniProtKB-UniRule"/>
</dbReference>
<dbReference type="InterPro" id="IPR014729">
    <property type="entry name" value="Rossmann-like_a/b/a_fold"/>
</dbReference>
<feature type="binding site" evidence="13">
    <location>
        <position position="209"/>
    </location>
    <ligand>
        <name>Zn(2+)</name>
        <dbReference type="ChEBI" id="CHEBI:29105"/>
    </ligand>
</feature>
<evidence type="ECO:0000256" key="6">
    <source>
        <dbReference type="ARBA" id="ARBA00022723"/>
    </source>
</evidence>
<dbReference type="SUPFAM" id="SSF47323">
    <property type="entry name" value="Anticodon-binding domain of a subclass of class I aminoacyl-tRNA synthetases"/>
    <property type="match status" value="1"/>
</dbReference>
<reference evidence="15 16" key="1">
    <citation type="journal article" date="2016" name="Nat. Commun.">
        <title>Thousands of microbial genomes shed light on interconnected biogeochemical processes in an aquifer system.</title>
        <authorList>
            <person name="Anantharaman K."/>
            <person name="Brown C.T."/>
            <person name="Hug L.A."/>
            <person name="Sharon I."/>
            <person name="Castelle C.J."/>
            <person name="Probst A.J."/>
            <person name="Thomas B.C."/>
            <person name="Singh A."/>
            <person name="Wilkins M.J."/>
            <person name="Karaoz U."/>
            <person name="Brodie E.L."/>
            <person name="Williams K.H."/>
            <person name="Hubbard S.S."/>
            <person name="Banfield J.F."/>
        </authorList>
    </citation>
    <scope>NUCLEOTIDE SEQUENCE [LARGE SCALE GENOMIC DNA]</scope>
</reference>
<feature type="domain" description="Cysteinyl-tRNA synthetase class Ia DALR" evidence="14">
    <location>
        <begin position="340"/>
        <end position="390"/>
    </location>
</feature>
<feature type="binding site" evidence="13">
    <location>
        <position position="238"/>
    </location>
    <ligand>
        <name>Zn(2+)</name>
        <dbReference type="ChEBI" id="CHEBI:29105"/>
    </ligand>
</feature>
<dbReference type="PANTHER" id="PTHR10890:SF3">
    <property type="entry name" value="CYSTEINE--TRNA LIGASE, CYTOPLASMIC"/>
    <property type="match status" value="1"/>
</dbReference>
<keyword evidence="11 13" id="KW-0030">Aminoacyl-tRNA synthetase</keyword>
<dbReference type="SUPFAM" id="SSF52374">
    <property type="entry name" value="Nucleotidylyl transferase"/>
    <property type="match status" value="1"/>
</dbReference>
<dbReference type="GO" id="GO:0004817">
    <property type="term" value="F:cysteine-tRNA ligase activity"/>
    <property type="evidence" value="ECO:0007669"/>
    <property type="project" value="UniProtKB-UniRule"/>
</dbReference>
<organism evidence="15 16">
    <name type="scientific">Candidatus Blackburnbacteria bacterium RIFCSPLOWO2_01_FULL_40_20</name>
    <dbReference type="NCBI Taxonomy" id="1797519"/>
    <lineage>
        <taxon>Bacteria</taxon>
        <taxon>Candidatus Blackburniibacteriota</taxon>
    </lineage>
</organism>
<dbReference type="InterPro" id="IPR032678">
    <property type="entry name" value="tRNA-synt_1_cat_dom"/>
</dbReference>
<comment type="similarity">
    <text evidence="2 13">Belongs to the class-I aminoacyl-tRNA synthetase family.</text>
</comment>
<dbReference type="NCBIfam" id="TIGR00435">
    <property type="entry name" value="cysS"/>
    <property type="match status" value="1"/>
</dbReference>
<evidence type="ECO:0000256" key="1">
    <source>
        <dbReference type="ARBA" id="ARBA00004496"/>
    </source>
</evidence>
<evidence type="ECO:0000256" key="13">
    <source>
        <dbReference type="HAMAP-Rule" id="MF_00041"/>
    </source>
</evidence>
<dbReference type="InterPro" id="IPR015273">
    <property type="entry name" value="Cys-tRNA-synt_Ia_DALR"/>
</dbReference>
<keyword evidence="10 13" id="KW-0648">Protein biosynthesis</keyword>
<keyword evidence="9 13" id="KW-0067">ATP-binding</keyword>
<comment type="caution">
    <text evidence="15">The sequence shown here is derived from an EMBL/GenBank/DDBJ whole genome shotgun (WGS) entry which is preliminary data.</text>
</comment>
<evidence type="ECO:0000256" key="4">
    <source>
        <dbReference type="ARBA" id="ARBA00022490"/>
    </source>
</evidence>